<feature type="region of interest" description="Disordered" evidence="1">
    <location>
        <begin position="1"/>
        <end position="21"/>
    </location>
</feature>
<feature type="region of interest" description="Disordered" evidence="1">
    <location>
        <begin position="335"/>
        <end position="359"/>
    </location>
</feature>
<dbReference type="EMBL" id="JAEPRD010000263">
    <property type="protein sequence ID" value="KAG2192875.1"/>
    <property type="molecule type" value="Genomic_DNA"/>
</dbReference>
<evidence type="ECO:0000313" key="3">
    <source>
        <dbReference type="Proteomes" id="UP000603453"/>
    </source>
</evidence>
<evidence type="ECO:0000256" key="1">
    <source>
        <dbReference type="SAM" id="MobiDB-lite"/>
    </source>
</evidence>
<protein>
    <submittedName>
        <fullName evidence="2">Uncharacterized protein</fullName>
    </submittedName>
</protein>
<dbReference type="Proteomes" id="UP000603453">
    <property type="component" value="Unassembled WGS sequence"/>
</dbReference>
<dbReference type="OrthoDB" id="10270732at2759"/>
<accession>A0A8H7URH7</accession>
<dbReference type="AlphaFoldDB" id="A0A8H7URH7"/>
<feature type="compositionally biased region" description="Polar residues" evidence="1">
    <location>
        <begin position="1"/>
        <end position="15"/>
    </location>
</feature>
<dbReference type="Gene3D" id="4.10.60.10">
    <property type="entry name" value="Zinc finger, CCHC-type"/>
    <property type="match status" value="1"/>
</dbReference>
<reference evidence="2" key="1">
    <citation type="submission" date="2020-12" db="EMBL/GenBank/DDBJ databases">
        <title>Metabolic potential, ecology and presence of endohyphal bacteria is reflected in genomic diversity of Mucoromycotina.</title>
        <authorList>
            <person name="Muszewska A."/>
            <person name="Okrasinska A."/>
            <person name="Steczkiewicz K."/>
            <person name="Drgas O."/>
            <person name="Orlowska M."/>
            <person name="Perlinska-Lenart U."/>
            <person name="Aleksandrzak-Piekarczyk T."/>
            <person name="Szatraj K."/>
            <person name="Zielenkiewicz U."/>
            <person name="Pilsyk S."/>
            <person name="Malc E."/>
            <person name="Mieczkowski P."/>
            <person name="Kruszewska J.S."/>
            <person name="Biernat P."/>
            <person name="Pawlowska J."/>
        </authorList>
    </citation>
    <scope>NUCLEOTIDE SEQUENCE</scope>
    <source>
        <strain evidence="2">WA0000017839</strain>
    </source>
</reference>
<proteinExistence type="predicted"/>
<comment type="caution">
    <text evidence="2">The sequence shown here is derived from an EMBL/GenBank/DDBJ whole genome shotgun (WGS) entry which is preliminary data.</text>
</comment>
<gene>
    <name evidence="2" type="ORF">INT47_006047</name>
</gene>
<evidence type="ECO:0000313" key="2">
    <source>
        <dbReference type="EMBL" id="KAG2192875.1"/>
    </source>
</evidence>
<sequence length="359" mass="40443">MALPDNNRNPNLDSGSSRPPLPLRSRIAATIKTSLIFIEDSNTINEDGPTIIKSLVFRVGQTEGSIMFDVTSGPESQRDFFKIIATQFPTRWGVAFHMEGNREIIEVQLLEAEKRQHALEHGMLFPQDNGCNLPTPALDNDAKIIRLNLSHLPFCHEEEILIGLRKSLNIFGRIVDSAEADIPYALLTHNVPWWNSPSRGFRATWHDMPPFSTYRHDATGTHIARDCPKTRHHKRTKIVPVKVQPKCWECDSTKHLRHACPLKKPRRTPTSPTFSDYITPDVDPTYRDLMDITEPLVLDSEDMDMNAIPERKDNLSDSQLEACLFDALDNTYQSTSTPTETVVSGDCINSSPNNGVSSM</sequence>
<name>A0A8H7URH7_9FUNG</name>
<keyword evidence="3" id="KW-1185">Reference proteome</keyword>
<organism evidence="2 3">
    <name type="scientific">Mucor saturninus</name>
    <dbReference type="NCBI Taxonomy" id="64648"/>
    <lineage>
        <taxon>Eukaryota</taxon>
        <taxon>Fungi</taxon>
        <taxon>Fungi incertae sedis</taxon>
        <taxon>Mucoromycota</taxon>
        <taxon>Mucoromycotina</taxon>
        <taxon>Mucoromycetes</taxon>
        <taxon>Mucorales</taxon>
        <taxon>Mucorineae</taxon>
        <taxon>Mucoraceae</taxon>
        <taxon>Mucor</taxon>
    </lineage>
</organism>